<dbReference type="Proteomes" id="UP001367508">
    <property type="component" value="Unassembled WGS sequence"/>
</dbReference>
<keyword evidence="2" id="KW-0677">Repeat</keyword>
<sequence>MWLTSSCEIWSKMPNFVDSYEEMRLWSERYSDHAIVKIESNNVSLRRRSLIALFLLLLHNNMKKVQLPLDDDENNARRYDDGHPDVNGFGYANGKVQIIQQINHDGEVNMARCMPQNPLIIAFKIESMLSHLKRKMGLLGLLKSAPWFKAIGFNGIYSILRIRIDYP</sequence>
<dbReference type="AlphaFoldDB" id="A0AAN9L400"/>
<gene>
    <name evidence="3" type="ORF">VNO77_23185</name>
</gene>
<accession>A0AAN9L400</accession>
<dbReference type="InterPro" id="IPR015943">
    <property type="entry name" value="WD40/YVTN_repeat-like_dom_sf"/>
</dbReference>
<reference evidence="3 4" key="1">
    <citation type="submission" date="2024-01" db="EMBL/GenBank/DDBJ databases">
        <title>The genomes of 5 underutilized Papilionoideae crops provide insights into root nodulation and disease resistanc.</title>
        <authorList>
            <person name="Jiang F."/>
        </authorList>
    </citation>
    <scope>NUCLEOTIDE SEQUENCE [LARGE SCALE GENOMIC DNA]</scope>
    <source>
        <strain evidence="3">LVBAO_FW01</strain>
        <tissue evidence="3">Leaves</tissue>
    </source>
</reference>
<keyword evidence="1" id="KW-0853">WD repeat</keyword>
<organism evidence="3 4">
    <name type="scientific">Canavalia gladiata</name>
    <name type="common">Sword bean</name>
    <name type="synonym">Dolichos gladiatus</name>
    <dbReference type="NCBI Taxonomy" id="3824"/>
    <lineage>
        <taxon>Eukaryota</taxon>
        <taxon>Viridiplantae</taxon>
        <taxon>Streptophyta</taxon>
        <taxon>Embryophyta</taxon>
        <taxon>Tracheophyta</taxon>
        <taxon>Spermatophyta</taxon>
        <taxon>Magnoliopsida</taxon>
        <taxon>eudicotyledons</taxon>
        <taxon>Gunneridae</taxon>
        <taxon>Pentapetalae</taxon>
        <taxon>rosids</taxon>
        <taxon>fabids</taxon>
        <taxon>Fabales</taxon>
        <taxon>Fabaceae</taxon>
        <taxon>Papilionoideae</taxon>
        <taxon>50 kb inversion clade</taxon>
        <taxon>NPAAA clade</taxon>
        <taxon>indigoferoid/millettioid clade</taxon>
        <taxon>Phaseoleae</taxon>
        <taxon>Canavalia</taxon>
    </lineage>
</organism>
<dbReference type="PANTHER" id="PTHR22850">
    <property type="entry name" value="WD40 REPEAT FAMILY"/>
    <property type="match status" value="1"/>
</dbReference>
<proteinExistence type="predicted"/>
<dbReference type="InterPro" id="IPR050459">
    <property type="entry name" value="WD_repeat_RBAP46/RBAP48/MSI1"/>
</dbReference>
<evidence type="ECO:0000313" key="3">
    <source>
        <dbReference type="EMBL" id="KAK7329040.1"/>
    </source>
</evidence>
<evidence type="ECO:0000256" key="2">
    <source>
        <dbReference type="ARBA" id="ARBA00022737"/>
    </source>
</evidence>
<protein>
    <submittedName>
        <fullName evidence="3">Uncharacterized protein</fullName>
    </submittedName>
</protein>
<name>A0AAN9L400_CANGL</name>
<dbReference type="EMBL" id="JAYMYQ010000005">
    <property type="protein sequence ID" value="KAK7329040.1"/>
    <property type="molecule type" value="Genomic_DNA"/>
</dbReference>
<evidence type="ECO:0000313" key="4">
    <source>
        <dbReference type="Proteomes" id="UP001367508"/>
    </source>
</evidence>
<comment type="caution">
    <text evidence="3">The sequence shown here is derived from an EMBL/GenBank/DDBJ whole genome shotgun (WGS) entry which is preliminary data.</text>
</comment>
<keyword evidence="4" id="KW-1185">Reference proteome</keyword>
<dbReference type="Gene3D" id="2.130.10.10">
    <property type="entry name" value="YVTN repeat-like/Quinoprotein amine dehydrogenase"/>
    <property type="match status" value="1"/>
</dbReference>
<evidence type="ECO:0000256" key="1">
    <source>
        <dbReference type="ARBA" id="ARBA00022574"/>
    </source>
</evidence>